<dbReference type="GO" id="GO:0003677">
    <property type="term" value="F:DNA binding"/>
    <property type="evidence" value="ECO:0007669"/>
    <property type="project" value="InterPro"/>
</dbReference>
<accession>A0A2T7BFI7</accession>
<dbReference type="GO" id="GO:0006259">
    <property type="term" value="P:DNA metabolic process"/>
    <property type="evidence" value="ECO:0007669"/>
    <property type="project" value="InterPro"/>
</dbReference>
<dbReference type="OrthoDB" id="797187at2"/>
<name>A0A2T7BFI7_9BACT</name>
<evidence type="ECO:0000256" key="1">
    <source>
        <dbReference type="SAM" id="MobiDB-lite"/>
    </source>
</evidence>
<sequence length="294" mass="32656">MENSKQQLLQLINNARPAELIEAPVVADRFKDLYKVIHGIQNDTAVAAYYEAEKFHFLKMINDNPNLATCSKLSIYGVFMDVAVSGLSFDPSAKHLYVVPYNINVGTKDNPKWEKRAALQVSGYGELLLRTIQGQIKHADNPVLVYEGDKFMYGTSRGATLLEHTVALPRTSNNILACYLRITRADDTVDYKVMSMEELQVLRGFSKDSNSVAWTKGIAGMMVAKTIKHAFKTYPKIRLGEFSRLESETVDTEADIINGPDYGLPAGDPVGSFLEDNSKPPVDIAPTPSDELDF</sequence>
<dbReference type="EMBL" id="QCYK01000002">
    <property type="protein sequence ID" value="PUZ25050.1"/>
    <property type="molecule type" value="Genomic_DNA"/>
</dbReference>
<proteinExistence type="predicted"/>
<dbReference type="Proteomes" id="UP000244450">
    <property type="component" value="Unassembled WGS sequence"/>
</dbReference>
<keyword evidence="3" id="KW-1185">Reference proteome</keyword>
<protein>
    <recommendedName>
        <fullName evidence="4">Serine/threonine protein kinase</fullName>
    </recommendedName>
</protein>
<evidence type="ECO:0008006" key="4">
    <source>
        <dbReference type="Google" id="ProtNLM"/>
    </source>
</evidence>
<dbReference type="Pfam" id="PF03837">
    <property type="entry name" value="RecT"/>
    <property type="match status" value="1"/>
</dbReference>
<evidence type="ECO:0000313" key="3">
    <source>
        <dbReference type="Proteomes" id="UP000244450"/>
    </source>
</evidence>
<feature type="region of interest" description="Disordered" evidence="1">
    <location>
        <begin position="267"/>
        <end position="294"/>
    </location>
</feature>
<reference evidence="2 3" key="1">
    <citation type="submission" date="2018-04" db="EMBL/GenBank/DDBJ databases">
        <title>Chitinophaga fuyangensis sp. nov., isolated from soil in a chemical factory.</title>
        <authorList>
            <person name="Chen K."/>
        </authorList>
    </citation>
    <scope>NUCLEOTIDE SEQUENCE [LARGE SCALE GENOMIC DNA]</scope>
    <source>
        <strain evidence="2 3">LY-1</strain>
    </source>
</reference>
<gene>
    <name evidence="2" type="ORF">DCC81_12105</name>
</gene>
<evidence type="ECO:0000313" key="2">
    <source>
        <dbReference type="EMBL" id="PUZ25050.1"/>
    </source>
</evidence>
<dbReference type="AlphaFoldDB" id="A0A2T7BFI7"/>
<organism evidence="2 3">
    <name type="scientific">Chitinophaga parva</name>
    <dbReference type="NCBI Taxonomy" id="2169414"/>
    <lineage>
        <taxon>Bacteria</taxon>
        <taxon>Pseudomonadati</taxon>
        <taxon>Bacteroidota</taxon>
        <taxon>Chitinophagia</taxon>
        <taxon>Chitinophagales</taxon>
        <taxon>Chitinophagaceae</taxon>
        <taxon>Chitinophaga</taxon>
    </lineage>
</organism>
<dbReference type="RefSeq" id="WP_108686887.1">
    <property type="nucleotide sequence ID" value="NZ_QCYK01000002.1"/>
</dbReference>
<dbReference type="InterPro" id="IPR018330">
    <property type="entry name" value="RecT_fam"/>
</dbReference>
<comment type="caution">
    <text evidence="2">The sequence shown here is derived from an EMBL/GenBank/DDBJ whole genome shotgun (WGS) entry which is preliminary data.</text>
</comment>